<accession>A0ABT3L8H1</accession>
<dbReference type="RefSeq" id="WP_265265661.1">
    <property type="nucleotide sequence ID" value="NZ_JAIHOM010000089.1"/>
</dbReference>
<keyword evidence="4" id="KW-1185">Reference proteome</keyword>
<dbReference type="Gene3D" id="3.30.830.10">
    <property type="entry name" value="Metalloenzyme, LuxS/M16 peptidase-like"/>
    <property type="match status" value="2"/>
</dbReference>
<dbReference type="Proteomes" id="UP001526426">
    <property type="component" value="Unassembled WGS sequence"/>
</dbReference>
<evidence type="ECO:0000313" key="3">
    <source>
        <dbReference type="EMBL" id="MCW6037789.1"/>
    </source>
</evidence>
<dbReference type="PANTHER" id="PTHR11851">
    <property type="entry name" value="METALLOPROTEASE"/>
    <property type="match status" value="1"/>
</dbReference>
<dbReference type="EMBL" id="JAIHOM010000089">
    <property type="protein sequence ID" value="MCW6037789.1"/>
    <property type="molecule type" value="Genomic_DNA"/>
</dbReference>
<evidence type="ECO:0000313" key="4">
    <source>
        <dbReference type="Proteomes" id="UP001526426"/>
    </source>
</evidence>
<dbReference type="SUPFAM" id="SSF63411">
    <property type="entry name" value="LuxS/MPP-like metallohydrolase"/>
    <property type="match status" value="2"/>
</dbReference>
<feature type="domain" description="Peptidase M16 C-terminal" evidence="2">
    <location>
        <begin position="225"/>
        <end position="403"/>
    </location>
</feature>
<organism evidence="3 4">
    <name type="scientific">Spirulina subsalsa FACHB-351</name>
    <dbReference type="NCBI Taxonomy" id="234711"/>
    <lineage>
        <taxon>Bacteria</taxon>
        <taxon>Bacillati</taxon>
        <taxon>Cyanobacteriota</taxon>
        <taxon>Cyanophyceae</taxon>
        <taxon>Spirulinales</taxon>
        <taxon>Spirulinaceae</taxon>
        <taxon>Spirulina</taxon>
    </lineage>
</organism>
<evidence type="ECO:0000259" key="2">
    <source>
        <dbReference type="Pfam" id="PF05193"/>
    </source>
</evidence>
<dbReference type="InterPro" id="IPR011249">
    <property type="entry name" value="Metalloenz_LuxS/M16"/>
</dbReference>
<feature type="domain" description="Peptidase M16 N-terminal" evidence="1">
    <location>
        <begin position="89"/>
        <end position="192"/>
    </location>
</feature>
<proteinExistence type="predicted"/>
<evidence type="ECO:0000259" key="1">
    <source>
        <dbReference type="Pfam" id="PF00675"/>
    </source>
</evidence>
<dbReference type="PANTHER" id="PTHR11851:SF225">
    <property type="entry name" value="NON-PEPTIDASE HOMOLOG YMXG"/>
    <property type="match status" value="1"/>
</dbReference>
<gene>
    <name evidence="3" type="ORF">K4A83_16140</name>
</gene>
<dbReference type="InterPro" id="IPR011765">
    <property type="entry name" value="Pept_M16_N"/>
</dbReference>
<dbReference type="Pfam" id="PF00675">
    <property type="entry name" value="Peptidase_M16"/>
    <property type="match status" value="1"/>
</dbReference>
<sequence>MKLKTQGRWLRSSRFTVQRWFGLVLGAMLLVILSAPAVVAAGARHYDELEFPPLREVQLPDYERYQLENGLVVYLVENHELPLVRGNAFFRTGARLEPSDQVGLAELTGTVIRTGGTTNHPSNELNELLEQRAASVETSIGGSLGSASFNALSEDLKTVFDWFADVVQRPAFEEARLALAQNQMRGGIARRNDDPNSIASREFFKLVYGESSPYARTVEYTTLSNITREDVVRFYQQSFRPERMMLGIVGDFNREEMKALIAEKFGSWQGVQVADLPEIPEVRDRNPQGLFFVEQPQLTQSYIQLGHLGGRVDDPDYPALSVLNGVLNGFGGRLFNEVRSRQGLAYSVYGFWSPNFDYPGVFIAGGQTRSEATVPFIQSILGEVNNLRSTPISSEELDYAKNSILNSFVFNFQSPGQTLSRLMRYEYYDYPADYIFQYQRQVQATTIEDVQRVAQTYLTPDQLTTLVVGNSSEITPPLSRLDSNITTVDITIPNPQS</sequence>
<dbReference type="InterPro" id="IPR007863">
    <property type="entry name" value="Peptidase_M16_C"/>
</dbReference>
<dbReference type="InterPro" id="IPR050361">
    <property type="entry name" value="MPP/UQCRC_Complex"/>
</dbReference>
<comment type="caution">
    <text evidence="3">The sequence shown here is derived from an EMBL/GenBank/DDBJ whole genome shotgun (WGS) entry which is preliminary data.</text>
</comment>
<protein>
    <submittedName>
        <fullName evidence="3">Insulinase family protein</fullName>
    </submittedName>
</protein>
<name>A0ABT3L8H1_9CYAN</name>
<reference evidence="3 4" key="1">
    <citation type="submission" date="2021-08" db="EMBL/GenBank/DDBJ databases">
        <title>Draft genome sequence of Spirulina subsalsa with high tolerance to salinity and hype-accumulation of phycocyanin.</title>
        <authorList>
            <person name="Pei H."/>
            <person name="Jiang L."/>
        </authorList>
    </citation>
    <scope>NUCLEOTIDE SEQUENCE [LARGE SCALE GENOMIC DNA]</scope>
    <source>
        <strain evidence="3 4">FACHB-351</strain>
    </source>
</reference>
<dbReference type="Pfam" id="PF05193">
    <property type="entry name" value="Peptidase_M16_C"/>
    <property type="match status" value="1"/>
</dbReference>